<feature type="region of interest" description="Disordered" evidence="1">
    <location>
        <begin position="39"/>
        <end position="61"/>
    </location>
</feature>
<proteinExistence type="predicted"/>
<dbReference type="OrthoDB" id="3783802at2759"/>
<reference evidence="3 4" key="1">
    <citation type="submission" date="2016-07" db="EMBL/GenBank/DDBJ databases">
        <title>Pervasive Adenine N6-methylation of Active Genes in Fungi.</title>
        <authorList>
            <consortium name="DOE Joint Genome Institute"/>
            <person name="Mondo S.J."/>
            <person name="Dannebaum R.O."/>
            <person name="Kuo R.C."/>
            <person name="Labutti K."/>
            <person name="Haridas S."/>
            <person name="Kuo A."/>
            <person name="Salamov A."/>
            <person name="Ahrendt S.R."/>
            <person name="Lipzen A."/>
            <person name="Sullivan W."/>
            <person name="Andreopoulos W.B."/>
            <person name="Clum A."/>
            <person name="Lindquist E."/>
            <person name="Daum C."/>
            <person name="Ramamoorthy G.K."/>
            <person name="Gryganskyi A."/>
            <person name="Culley D."/>
            <person name="Magnuson J.K."/>
            <person name="James T.Y."/>
            <person name="O'Malley M.A."/>
            <person name="Stajich J.E."/>
            <person name="Spatafora J.W."/>
            <person name="Visel A."/>
            <person name="Grigoriev I.V."/>
        </authorList>
    </citation>
    <scope>NUCLEOTIDE SEQUENCE [LARGE SCALE GENOMIC DNA]</scope>
    <source>
        <strain evidence="3 4">CBS 115471</strain>
    </source>
</reference>
<keyword evidence="2" id="KW-0472">Membrane</keyword>
<feature type="region of interest" description="Disordered" evidence="1">
    <location>
        <begin position="97"/>
        <end position="189"/>
    </location>
</feature>
<feature type="compositionally biased region" description="Polar residues" evidence="1">
    <location>
        <begin position="107"/>
        <end position="129"/>
    </location>
</feature>
<keyword evidence="2" id="KW-1133">Transmembrane helix</keyword>
<evidence type="ECO:0000256" key="2">
    <source>
        <dbReference type="SAM" id="Phobius"/>
    </source>
</evidence>
<organism evidence="3 4">
    <name type="scientific">Clohesyomyces aquaticus</name>
    <dbReference type="NCBI Taxonomy" id="1231657"/>
    <lineage>
        <taxon>Eukaryota</taxon>
        <taxon>Fungi</taxon>
        <taxon>Dikarya</taxon>
        <taxon>Ascomycota</taxon>
        <taxon>Pezizomycotina</taxon>
        <taxon>Dothideomycetes</taxon>
        <taxon>Pleosporomycetidae</taxon>
        <taxon>Pleosporales</taxon>
        <taxon>Lindgomycetaceae</taxon>
        <taxon>Clohesyomyces</taxon>
    </lineage>
</organism>
<evidence type="ECO:0000313" key="4">
    <source>
        <dbReference type="Proteomes" id="UP000193144"/>
    </source>
</evidence>
<feature type="non-terminal residue" evidence="3">
    <location>
        <position position="1"/>
    </location>
</feature>
<dbReference type="AlphaFoldDB" id="A0A1Y1ZTY1"/>
<name>A0A1Y1ZTY1_9PLEO</name>
<comment type="caution">
    <text evidence="3">The sequence shown here is derived from an EMBL/GenBank/DDBJ whole genome shotgun (WGS) entry which is preliminary data.</text>
</comment>
<keyword evidence="4" id="KW-1185">Reference proteome</keyword>
<sequence length="189" mass="20364">KPWGTPTIVAVSIFAFFVLALGITLLAFWFHKRADRKKLPPSHRENAAPTPESDDKASMFSRDRGASVSLYVDPDIVDTRRKSTEAVSLVPLQVTPVDETRDPADTFGSTGSGVSAMSRGSSRYSATTGGSLGMSGISVPEEEGESDLSVRRTRPRSTSTLSTRYYDNGSTSSPSEPMPQIPKIVHTPS</sequence>
<protein>
    <submittedName>
        <fullName evidence="3">Uncharacterized protein</fullName>
    </submittedName>
</protein>
<feature type="non-terminal residue" evidence="3">
    <location>
        <position position="189"/>
    </location>
</feature>
<gene>
    <name evidence="3" type="ORF">BCR34DRAFT_459868</name>
</gene>
<evidence type="ECO:0000256" key="1">
    <source>
        <dbReference type="SAM" id="MobiDB-lite"/>
    </source>
</evidence>
<accession>A0A1Y1ZTY1</accession>
<feature type="transmembrane region" description="Helical" evidence="2">
    <location>
        <begin position="6"/>
        <end position="30"/>
    </location>
</feature>
<keyword evidence="2" id="KW-0812">Transmembrane</keyword>
<dbReference type="EMBL" id="MCFA01000039">
    <property type="protein sequence ID" value="ORY13674.1"/>
    <property type="molecule type" value="Genomic_DNA"/>
</dbReference>
<evidence type="ECO:0000313" key="3">
    <source>
        <dbReference type="EMBL" id="ORY13674.1"/>
    </source>
</evidence>
<dbReference type="Proteomes" id="UP000193144">
    <property type="component" value="Unassembled WGS sequence"/>
</dbReference>